<evidence type="ECO:0000313" key="2">
    <source>
        <dbReference type="Proteomes" id="UP000676967"/>
    </source>
</evidence>
<sequence>MAAVDLAVAVADAVVLWLDEPEGSRDNRDYFAEMEALASQYKAARTDRDAGSEPSA</sequence>
<dbReference type="RefSeq" id="WP_189336322.1">
    <property type="nucleotide sequence ID" value="NZ_AP023356.1"/>
</dbReference>
<evidence type="ECO:0000313" key="1">
    <source>
        <dbReference type="EMBL" id="BCJ45325.1"/>
    </source>
</evidence>
<protein>
    <submittedName>
        <fullName evidence="1">Uncharacterized protein</fullName>
    </submittedName>
</protein>
<name>A0ABM7M134_9ACTN</name>
<organism evidence="1 2">
    <name type="scientific">Actinoplanes ianthinogenes</name>
    <dbReference type="NCBI Taxonomy" id="122358"/>
    <lineage>
        <taxon>Bacteria</taxon>
        <taxon>Bacillati</taxon>
        <taxon>Actinomycetota</taxon>
        <taxon>Actinomycetes</taxon>
        <taxon>Micromonosporales</taxon>
        <taxon>Micromonosporaceae</taxon>
        <taxon>Actinoplanes</taxon>
    </lineage>
</organism>
<keyword evidence="2" id="KW-1185">Reference proteome</keyword>
<dbReference type="Proteomes" id="UP000676967">
    <property type="component" value="Chromosome"/>
</dbReference>
<dbReference type="EMBL" id="AP023356">
    <property type="protein sequence ID" value="BCJ45325.1"/>
    <property type="molecule type" value="Genomic_DNA"/>
</dbReference>
<proteinExistence type="predicted"/>
<accession>A0ABM7M134</accession>
<gene>
    <name evidence="1" type="ORF">Aiant_59820</name>
</gene>
<reference evidence="1 2" key="1">
    <citation type="submission" date="2020-08" db="EMBL/GenBank/DDBJ databases">
        <title>Whole genome shotgun sequence of Actinoplanes ianthinogenes NBRC 13996.</title>
        <authorList>
            <person name="Komaki H."/>
            <person name="Tamura T."/>
        </authorList>
    </citation>
    <scope>NUCLEOTIDE SEQUENCE [LARGE SCALE GENOMIC DNA]</scope>
    <source>
        <strain evidence="1 2">NBRC 13996</strain>
    </source>
</reference>